<dbReference type="InterPro" id="IPR003713">
    <property type="entry name" value="FliS"/>
</dbReference>
<dbReference type="RefSeq" id="WP_217069514.1">
    <property type="nucleotide sequence ID" value="NZ_JAHQCS010000184.1"/>
</dbReference>
<dbReference type="PANTHER" id="PTHR34773:SF1">
    <property type="entry name" value="FLAGELLAR SECRETION CHAPERONE FLIS"/>
    <property type="match status" value="1"/>
</dbReference>
<evidence type="ECO:0000313" key="3">
    <source>
        <dbReference type="Proteomes" id="UP000784880"/>
    </source>
</evidence>
<dbReference type="EMBL" id="JAHQCS010000184">
    <property type="protein sequence ID" value="MBU9714716.1"/>
    <property type="molecule type" value="Genomic_DNA"/>
</dbReference>
<feature type="compositionally biased region" description="Polar residues" evidence="1">
    <location>
        <begin position="129"/>
        <end position="138"/>
    </location>
</feature>
<keyword evidence="2" id="KW-0969">Cilium</keyword>
<dbReference type="NCBIfam" id="TIGR00208">
    <property type="entry name" value="fliS"/>
    <property type="match status" value="1"/>
</dbReference>
<keyword evidence="2" id="KW-0966">Cell projection</keyword>
<proteinExistence type="predicted"/>
<feature type="region of interest" description="Disordered" evidence="1">
    <location>
        <begin position="115"/>
        <end position="138"/>
    </location>
</feature>
<protein>
    <submittedName>
        <fullName evidence="2">Flagellar export chaperone FliS</fullName>
    </submittedName>
</protein>
<dbReference type="PANTHER" id="PTHR34773">
    <property type="entry name" value="FLAGELLAR SECRETION CHAPERONE FLIS"/>
    <property type="match status" value="1"/>
</dbReference>
<reference evidence="2 3" key="1">
    <citation type="submission" date="2021-06" db="EMBL/GenBank/DDBJ databases">
        <title>Bacillus sp. RD4P76, an endophyte from a halophyte.</title>
        <authorList>
            <person name="Sun J.-Q."/>
        </authorList>
    </citation>
    <scope>NUCLEOTIDE SEQUENCE [LARGE SCALE GENOMIC DNA]</scope>
    <source>
        <strain evidence="2 3">CGMCC 1.15917</strain>
    </source>
</reference>
<evidence type="ECO:0000313" key="2">
    <source>
        <dbReference type="EMBL" id="MBU9714716.1"/>
    </source>
</evidence>
<organism evidence="2 3">
    <name type="scientific">Evansella tamaricis</name>
    <dbReference type="NCBI Taxonomy" id="2069301"/>
    <lineage>
        <taxon>Bacteria</taxon>
        <taxon>Bacillati</taxon>
        <taxon>Bacillota</taxon>
        <taxon>Bacilli</taxon>
        <taxon>Bacillales</taxon>
        <taxon>Bacillaceae</taxon>
        <taxon>Evansella</taxon>
    </lineage>
</organism>
<keyword evidence="2" id="KW-0282">Flagellum</keyword>
<gene>
    <name evidence="2" type="primary">fliS</name>
    <name evidence="2" type="ORF">KS419_23505</name>
</gene>
<sequence length="138" mass="15565">MISKEALHKKTPQELTALLYGAGLDHLEEARDAIVMKDFVNGNYHLQKVNDILERLGAGINYEAGIIADQLDAVYNYMAEKVIEANYKKDITMIDEVHTHLLALSTAWQGAMGKNQDIQSRSHKRQASAYEQNSLFED</sequence>
<dbReference type="Pfam" id="PF02561">
    <property type="entry name" value="FliS"/>
    <property type="match status" value="1"/>
</dbReference>
<keyword evidence="3" id="KW-1185">Reference proteome</keyword>
<dbReference type="CDD" id="cd16098">
    <property type="entry name" value="FliS"/>
    <property type="match status" value="1"/>
</dbReference>
<comment type="caution">
    <text evidence="2">The sequence shown here is derived from an EMBL/GenBank/DDBJ whole genome shotgun (WGS) entry which is preliminary data.</text>
</comment>
<accession>A0ABS6JMA0</accession>
<evidence type="ECO:0000256" key="1">
    <source>
        <dbReference type="SAM" id="MobiDB-lite"/>
    </source>
</evidence>
<dbReference type="Proteomes" id="UP000784880">
    <property type="component" value="Unassembled WGS sequence"/>
</dbReference>
<name>A0ABS6JMA0_9BACI</name>